<proteinExistence type="predicted"/>
<comment type="caution">
    <text evidence="1">The sequence shown here is derived from an EMBL/GenBank/DDBJ whole genome shotgun (WGS) entry which is preliminary data.</text>
</comment>
<name>A0A1G2UBA8_9BACT</name>
<evidence type="ECO:0000313" key="1">
    <source>
        <dbReference type="EMBL" id="OHB06330.1"/>
    </source>
</evidence>
<reference evidence="1 2" key="1">
    <citation type="journal article" date="2016" name="Nat. Commun.">
        <title>Thousands of microbial genomes shed light on interconnected biogeochemical processes in an aquifer system.</title>
        <authorList>
            <person name="Anantharaman K."/>
            <person name="Brown C.T."/>
            <person name="Hug L.A."/>
            <person name="Sharon I."/>
            <person name="Castelle C.J."/>
            <person name="Probst A.J."/>
            <person name="Thomas B.C."/>
            <person name="Singh A."/>
            <person name="Wilkins M.J."/>
            <person name="Karaoz U."/>
            <person name="Brodie E.L."/>
            <person name="Williams K.H."/>
            <person name="Hubbard S.S."/>
            <person name="Banfield J.F."/>
        </authorList>
    </citation>
    <scope>NUCLEOTIDE SEQUENCE [LARGE SCALE GENOMIC DNA]</scope>
</reference>
<protein>
    <submittedName>
        <fullName evidence="1">Uncharacterized protein</fullName>
    </submittedName>
</protein>
<sequence>MATRKVSVERHVEQVRNGSHYKGYVKIVDTKLDYELVFGVPIAKLDSMEPAKDENEIRRIFQLTVKRDNANIELTKEEYGFFFSMVVELAVDFYNNPQTRDSQEGMMGLLLSGRGPMADFGASVSIGMTSSGSYDFPPELCEMLSAPKFGCALVA</sequence>
<dbReference type="AlphaFoldDB" id="A0A1G2UBA8"/>
<organism evidence="1 2">
    <name type="scientific">Candidatus Zambryskibacteria bacterium RIFCSPLOWO2_01_FULL_47_14</name>
    <dbReference type="NCBI Taxonomy" id="1802763"/>
    <lineage>
        <taxon>Bacteria</taxon>
        <taxon>Candidatus Zambryskiibacteriota</taxon>
    </lineage>
</organism>
<evidence type="ECO:0000313" key="2">
    <source>
        <dbReference type="Proteomes" id="UP000177068"/>
    </source>
</evidence>
<dbReference type="Proteomes" id="UP000177068">
    <property type="component" value="Unassembled WGS sequence"/>
</dbReference>
<gene>
    <name evidence="1" type="ORF">A3A26_03425</name>
</gene>
<dbReference type="EMBL" id="MHWG01000002">
    <property type="protein sequence ID" value="OHB06330.1"/>
    <property type="molecule type" value="Genomic_DNA"/>
</dbReference>
<accession>A0A1G2UBA8</accession>